<keyword evidence="1" id="KW-0812">Transmembrane</keyword>
<organism evidence="2 3">
    <name type="scientific">Isobaculum melis</name>
    <dbReference type="NCBI Taxonomy" id="142588"/>
    <lineage>
        <taxon>Bacteria</taxon>
        <taxon>Bacillati</taxon>
        <taxon>Bacillota</taxon>
        <taxon>Bacilli</taxon>
        <taxon>Lactobacillales</taxon>
        <taxon>Carnobacteriaceae</taxon>
        <taxon>Isobaculum</taxon>
    </lineage>
</organism>
<evidence type="ECO:0000313" key="3">
    <source>
        <dbReference type="Proteomes" id="UP000198948"/>
    </source>
</evidence>
<feature type="transmembrane region" description="Helical" evidence="1">
    <location>
        <begin position="33"/>
        <end position="53"/>
    </location>
</feature>
<sequence length="428" mass="49153">MSLKQINQLHFFITGFGLIFFGVFILVAQLKVLSMMAILIILAFLLDGLSQWFQFFIQKKQEKRLLLDGLIKIILGTISYYNSDLPIDILFMAFGGYTFVKGFAKLMNYTSYRDNQIPMRLPILITSLFLMLAGISLLFSPMLSNQQMMLIFSLYFIFYGLGNLGSGIASLFTSPTADRFKRKIRITLPVFIEAFIPRMVLHETNELLKPQDKQEEEFPLMQQKIEEQPDLEIFIHVTEKGFGSVGHMDLYFEGELISYGNYDESSYHFFDSMGDGVLVAADKEQYIPFCIAHNKKTLFGFGLKLTEEQILGIREKVQALKQTCYPWKSALQLAEEQHLPIDLAEYPDYASCLYHATGCDLFKFKQGRFKSYFVLTTNCVLLADHLIGPSGIDLLTINGILTPGTYLNFLRREFKREDSNVISYHIYN</sequence>
<feature type="transmembrane region" description="Helical" evidence="1">
    <location>
        <begin position="149"/>
        <end position="172"/>
    </location>
</feature>
<accession>A0A1H9QFX0</accession>
<gene>
    <name evidence="2" type="ORF">SAMN04488559_10248</name>
</gene>
<evidence type="ECO:0000313" key="2">
    <source>
        <dbReference type="EMBL" id="SER59300.1"/>
    </source>
</evidence>
<dbReference type="AlphaFoldDB" id="A0A1H9QFX0"/>
<feature type="transmembrane region" description="Helical" evidence="1">
    <location>
        <begin position="9"/>
        <end position="27"/>
    </location>
</feature>
<name>A0A1H9QFX0_9LACT</name>
<dbReference type="EMBL" id="FOHA01000002">
    <property type="protein sequence ID" value="SER59300.1"/>
    <property type="molecule type" value="Genomic_DNA"/>
</dbReference>
<keyword evidence="1" id="KW-0472">Membrane</keyword>
<dbReference type="OrthoDB" id="1641596at2"/>
<reference evidence="2 3" key="1">
    <citation type="submission" date="2016-10" db="EMBL/GenBank/DDBJ databases">
        <authorList>
            <person name="de Groot N.N."/>
        </authorList>
    </citation>
    <scope>NUCLEOTIDE SEQUENCE [LARGE SCALE GENOMIC DNA]</scope>
    <source>
        <strain evidence="2 3">DSM 13760</strain>
    </source>
</reference>
<dbReference type="RefSeq" id="WP_092649795.1">
    <property type="nucleotide sequence ID" value="NZ_FOHA01000002.1"/>
</dbReference>
<dbReference type="STRING" id="142588.SAMN04488559_10248"/>
<keyword evidence="3" id="KW-1185">Reference proteome</keyword>
<dbReference type="Proteomes" id="UP000198948">
    <property type="component" value="Unassembled WGS sequence"/>
</dbReference>
<evidence type="ECO:0000256" key="1">
    <source>
        <dbReference type="SAM" id="Phobius"/>
    </source>
</evidence>
<dbReference type="InterPro" id="IPR005325">
    <property type="entry name" value="DUF308_memb"/>
</dbReference>
<proteinExistence type="predicted"/>
<feature type="transmembrane region" description="Helical" evidence="1">
    <location>
        <begin position="89"/>
        <end position="109"/>
    </location>
</feature>
<dbReference type="Pfam" id="PF03729">
    <property type="entry name" value="DUF308"/>
    <property type="match status" value="1"/>
</dbReference>
<protein>
    <submittedName>
        <fullName evidence="2">Uncharacterized membrane protein HdeD, DUF308 family</fullName>
    </submittedName>
</protein>
<feature type="transmembrane region" description="Helical" evidence="1">
    <location>
        <begin position="121"/>
        <end position="143"/>
    </location>
</feature>
<keyword evidence="1" id="KW-1133">Transmembrane helix</keyword>